<proteinExistence type="predicted"/>
<reference evidence="2 3" key="1">
    <citation type="submission" date="2022-12" db="EMBL/GenBank/DDBJ databases">
        <title>Chromosome-level genome of Tegillarca granosa.</title>
        <authorList>
            <person name="Kim J."/>
        </authorList>
    </citation>
    <scope>NUCLEOTIDE SEQUENCE [LARGE SCALE GENOMIC DNA]</scope>
    <source>
        <strain evidence="2">Teg-2019</strain>
        <tissue evidence="2">Adductor muscle</tissue>
    </source>
</reference>
<evidence type="ECO:0000256" key="1">
    <source>
        <dbReference type="SAM" id="MobiDB-lite"/>
    </source>
</evidence>
<feature type="compositionally biased region" description="Polar residues" evidence="1">
    <location>
        <begin position="202"/>
        <end position="213"/>
    </location>
</feature>
<name>A0ABQ9FIU4_TEGGR</name>
<feature type="compositionally biased region" description="Basic and acidic residues" evidence="1">
    <location>
        <begin position="165"/>
        <end position="175"/>
    </location>
</feature>
<keyword evidence="3" id="KW-1185">Reference proteome</keyword>
<gene>
    <name evidence="2" type="ORF">KUTeg_005115</name>
</gene>
<evidence type="ECO:0000313" key="3">
    <source>
        <dbReference type="Proteomes" id="UP001217089"/>
    </source>
</evidence>
<feature type="region of interest" description="Disordered" evidence="1">
    <location>
        <begin position="96"/>
        <end position="175"/>
    </location>
</feature>
<comment type="caution">
    <text evidence="2">The sequence shown here is derived from an EMBL/GenBank/DDBJ whole genome shotgun (WGS) entry which is preliminary data.</text>
</comment>
<evidence type="ECO:0000313" key="2">
    <source>
        <dbReference type="EMBL" id="KAJ8317211.1"/>
    </source>
</evidence>
<dbReference type="EMBL" id="JARBDR010000246">
    <property type="protein sequence ID" value="KAJ8317211.1"/>
    <property type="molecule type" value="Genomic_DNA"/>
</dbReference>
<dbReference type="Proteomes" id="UP001217089">
    <property type="component" value="Unassembled WGS sequence"/>
</dbReference>
<protein>
    <submittedName>
        <fullName evidence="2">Uncharacterized protein</fullName>
    </submittedName>
</protein>
<accession>A0ABQ9FIU4</accession>
<sequence>MLSAENLSALPARPAIPNSSLHIDGPPSSTRETGDGAEVISRTTRETAEQNISEESDEDTLVKEPNVSTGISYTASGGASNIVTLTQNIASNKILRRSGTDDTDNGRQRNDEKSVKRTKEPVTAIKTNRFQNSDEIERKESENVLNNHANPKYKSEQARGNQRITKTDKAEMHERSKVKETIESHDNFIPAEDPVNTTLCGQCPADTSKSGQGPESELDSAAGTKSEDGPSQRSTLQAIGNFISGTLIRMVTNPDQPFLG</sequence>
<feature type="compositionally biased region" description="Polar residues" evidence="1">
    <location>
        <begin position="17"/>
        <end position="31"/>
    </location>
</feature>
<feature type="region of interest" description="Disordered" evidence="1">
    <location>
        <begin position="1"/>
        <end position="65"/>
    </location>
</feature>
<feature type="region of interest" description="Disordered" evidence="1">
    <location>
        <begin position="202"/>
        <end position="233"/>
    </location>
</feature>
<organism evidence="2 3">
    <name type="scientific">Tegillarca granosa</name>
    <name type="common">Malaysian cockle</name>
    <name type="synonym">Anadara granosa</name>
    <dbReference type="NCBI Taxonomy" id="220873"/>
    <lineage>
        <taxon>Eukaryota</taxon>
        <taxon>Metazoa</taxon>
        <taxon>Spiralia</taxon>
        <taxon>Lophotrochozoa</taxon>
        <taxon>Mollusca</taxon>
        <taxon>Bivalvia</taxon>
        <taxon>Autobranchia</taxon>
        <taxon>Pteriomorphia</taxon>
        <taxon>Arcoida</taxon>
        <taxon>Arcoidea</taxon>
        <taxon>Arcidae</taxon>
        <taxon>Tegillarca</taxon>
    </lineage>
</organism>
<feature type="compositionally biased region" description="Basic and acidic residues" evidence="1">
    <location>
        <begin position="98"/>
        <end position="120"/>
    </location>
</feature>